<evidence type="ECO:0000256" key="2">
    <source>
        <dbReference type="ARBA" id="ARBA00022771"/>
    </source>
</evidence>
<evidence type="ECO:0000256" key="3">
    <source>
        <dbReference type="ARBA" id="ARBA00022833"/>
    </source>
</evidence>
<evidence type="ECO:0000313" key="7">
    <source>
        <dbReference type="Proteomes" id="UP001627154"/>
    </source>
</evidence>
<keyword evidence="2 4" id="KW-0863">Zinc-finger</keyword>
<dbReference type="PANTHER" id="PTHR10315:SF117">
    <property type="entry name" value="RING-TYPE E3 UBIQUITIN TRANSFERASE"/>
    <property type="match status" value="1"/>
</dbReference>
<dbReference type="AlphaFoldDB" id="A0ABD2W3I3"/>
<reference evidence="6 7" key="1">
    <citation type="journal article" date="2024" name="bioRxiv">
        <title>A reference genome for Trichogramma kaykai: A tiny desert-dwelling parasitoid wasp with competing sex-ratio distorters.</title>
        <authorList>
            <person name="Culotta J."/>
            <person name="Lindsey A.R."/>
        </authorList>
    </citation>
    <scope>NUCLEOTIDE SEQUENCE [LARGE SCALE GENOMIC DNA]</scope>
    <source>
        <strain evidence="6 7">KSX58</strain>
    </source>
</reference>
<keyword evidence="7" id="KW-1185">Reference proteome</keyword>
<dbReference type="InterPro" id="IPR052088">
    <property type="entry name" value="E3_ubiquitin-ligase_SINA"/>
</dbReference>
<dbReference type="InterPro" id="IPR013083">
    <property type="entry name" value="Znf_RING/FYVE/PHD"/>
</dbReference>
<sequence length="164" mass="19083">MPRKRKGKKSTICSEGPVVPKLVTEAEKSAECPLCLDTIKNNVQCRMGHLICVNCRSKVAKCPICRDPYDGTKCFAFDEVAEKLDSVKILLKDLDKLLEAPHTDKVIKITESQFDRMTEFIKFLMDTLEEVQSERVRNVWDRVQLNQMRFYMNYMLFLIKDVKK</sequence>
<dbReference type="SUPFAM" id="SSF57850">
    <property type="entry name" value="RING/U-box"/>
    <property type="match status" value="1"/>
</dbReference>
<dbReference type="InterPro" id="IPR049548">
    <property type="entry name" value="Sina-like_RING"/>
</dbReference>
<dbReference type="GO" id="GO:0008270">
    <property type="term" value="F:zinc ion binding"/>
    <property type="evidence" value="ECO:0007669"/>
    <property type="project" value="UniProtKB-KW"/>
</dbReference>
<accession>A0ABD2W3I3</accession>
<dbReference type="InterPro" id="IPR001841">
    <property type="entry name" value="Znf_RING"/>
</dbReference>
<dbReference type="PANTHER" id="PTHR10315">
    <property type="entry name" value="E3 UBIQUITIN PROTEIN LIGASE SIAH"/>
    <property type="match status" value="1"/>
</dbReference>
<dbReference type="Gene3D" id="3.30.40.10">
    <property type="entry name" value="Zinc/RING finger domain, C3HC4 (zinc finger)"/>
    <property type="match status" value="1"/>
</dbReference>
<evidence type="ECO:0000313" key="6">
    <source>
        <dbReference type="EMBL" id="KAL3387595.1"/>
    </source>
</evidence>
<name>A0ABD2W3I3_9HYME</name>
<feature type="domain" description="RING-type" evidence="5">
    <location>
        <begin position="32"/>
        <end position="66"/>
    </location>
</feature>
<dbReference type="Proteomes" id="UP001627154">
    <property type="component" value="Unassembled WGS sequence"/>
</dbReference>
<dbReference type="PROSITE" id="PS50089">
    <property type="entry name" value="ZF_RING_2"/>
    <property type="match status" value="1"/>
</dbReference>
<evidence type="ECO:0000256" key="1">
    <source>
        <dbReference type="ARBA" id="ARBA00022723"/>
    </source>
</evidence>
<gene>
    <name evidence="6" type="ORF">TKK_016733</name>
</gene>
<evidence type="ECO:0000256" key="4">
    <source>
        <dbReference type="PROSITE-ProRule" id="PRU00175"/>
    </source>
</evidence>
<protein>
    <recommendedName>
        <fullName evidence="5">RING-type domain-containing protein</fullName>
    </recommendedName>
</protein>
<dbReference type="EMBL" id="JBJJXI010000136">
    <property type="protein sequence ID" value="KAL3387595.1"/>
    <property type="molecule type" value="Genomic_DNA"/>
</dbReference>
<dbReference type="Pfam" id="PF21362">
    <property type="entry name" value="Sina_RING"/>
    <property type="match status" value="1"/>
</dbReference>
<evidence type="ECO:0000259" key="5">
    <source>
        <dbReference type="PROSITE" id="PS50089"/>
    </source>
</evidence>
<proteinExistence type="predicted"/>
<keyword evidence="3" id="KW-0862">Zinc</keyword>
<organism evidence="6 7">
    <name type="scientific">Trichogramma kaykai</name>
    <dbReference type="NCBI Taxonomy" id="54128"/>
    <lineage>
        <taxon>Eukaryota</taxon>
        <taxon>Metazoa</taxon>
        <taxon>Ecdysozoa</taxon>
        <taxon>Arthropoda</taxon>
        <taxon>Hexapoda</taxon>
        <taxon>Insecta</taxon>
        <taxon>Pterygota</taxon>
        <taxon>Neoptera</taxon>
        <taxon>Endopterygota</taxon>
        <taxon>Hymenoptera</taxon>
        <taxon>Apocrita</taxon>
        <taxon>Proctotrupomorpha</taxon>
        <taxon>Chalcidoidea</taxon>
        <taxon>Trichogrammatidae</taxon>
        <taxon>Trichogramma</taxon>
    </lineage>
</organism>
<keyword evidence="1" id="KW-0479">Metal-binding</keyword>
<comment type="caution">
    <text evidence="6">The sequence shown here is derived from an EMBL/GenBank/DDBJ whole genome shotgun (WGS) entry which is preliminary data.</text>
</comment>